<dbReference type="HOGENOM" id="CLU_740703_0_0_1"/>
<keyword evidence="2" id="KW-1133">Transmembrane helix</keyword>
<feature type="compositionally biased region" description="Low complexity" evidence="1">
    <location>
        <begin position="357"/>
        <end position="367"/>
    </location>
</feature>
<evidence type="ECO:0000313" key="3">
    <source>
        <dbReference type="EMBL" id="EKX44288.1"/>
    </source>
</evidence>
<keyword evidence="5" id="KW-1185">Reference proteome</keyword>
<feature type="region of interest" description="Disordered" evidence="1">
    <location>
        <begin position="1"/>
        <end position="30"/>
    </location>
</feature>
<evidence type="ECO:0000313" key="4">
    <source>
        <dbReference type="EnsemblProtists" id="EKX44288"/>
    </source>
</evidence>
<evidence type="ECO:0000256" key="2">
    <source>
        <dbReference type="SAM" id="Phobius"/>
    </source>
</evidence>
<dbReference type="KEGG" id="gtt:GUITHDRAFT_109744"/>
<protein>
    <submittedName>
        <fullName evidence="3 4">Uncharacterized protein</fullName>
    </submittedName>
</protein>
<reference evidence="5" key="2">
    <citation type="submission" date="2012-11" db="EMBL/GenBank/DDBJ databases">
        <authorList>
            <person name="Kuo A."/>
            <person name="Curtis B.A."/>
            <person name="Tanifuji G."/>
            <person name="Burki F."/>
            <person name="Gruber A."/>
            <person name="Irimia M."/>
            <person name="Maruyama S."/>
            <person name="Arias M.C."/>
            <person name="Ball S.G."/>
            <person name="Gile G.H."/>
            <person name="Hirakawa Y."/>
            <person name="Hopkins J.F."/>
            <person name="Rensing S.A."/>
            <person name="Schmutz J."/>
            <person name="Symeonidi A."/>
            <person name="Elias M."/>
            <person name="Eveleigh R.J."/>
            <person name="Herman E.K."/>
            <person name="Klute M.J."/>
            <person name="Nakayama T."/>
            <person name="Obornik M."/>
            <person name="Reyes-Prieto A."/>
            <person name="Armbrust E.V."/>
            <person name="Aves S.J."/>
            <person name="Beiko R.G."/>
            <person name="Coutinho P."/>
            <person name="Dacks J.B."/>
            <person name="Durnford D.G."/>
            <person name="Fast N.M."/>
            <person name="Green B.R."/>
            <person name="Grisdale C."/>
            <person name="Hempe F."/>
            <person name="Henrissat B."/>
            <person name="Hoppner M.P."/>
            <person name="Ishida K.-I."/>
            <person name="Kim E."/>
            <person name="Koreny L."/>
            <person name="Kroth P.G."/>
            <person name="Liu Y."/>
            <person name="Malik S.-B."/>
            <person name="Maier U.G."/>
            <person name="McRose D."/>
            <person name="Mock T."/>
            <person name="Neilson J.A."/>
            <person name="Onodera N.T."/>
            <person name="Poole A.M."/>
            <person name="Pritham E.J."/>
            <person name="Richards T.A."/>
            <person name="Rocap G."/>
            <person name="Roy S.W."/>
            <person name="Sarai C."/>
            <person name="Schaack S."/>
            <person name="Shirato S."/>
            <person name="Slamovits C.H."/>
            <person name="Spencer D.F."/>
            <person name="Suzuki S."/>
            <person name="Worden A.Z."/>
            <person name="Zauner S."/>
            <person name="Barry K."/>
            <person name="Bell C."/>
            <person name="Bharti A.K."/>
            <person name="Crow J.A."/>
            <person name="Grimwood J."/>
            <person name="Kramer R."/>
            <person name="Lindquist E."/>
            <person name="Lucas S."/>
            <person name="Salamov A."/>
            <person name="McFadden G.I."/>
            <person name="Lane C.E."/>
            <person name="Keeling P.J."/>
            <person name="Gray M.W."/>
            <person name="Grigoriev I.V."/>
            <person name="Archibald J.M."/>
        </authorList>
    </citation>
    <scope>NUCLEOTIDE SEQUENCE</scope>
    <source>
        <strain evidence="5">CCMP2712</strain>
    </source>
</reference>
<feature type="region of interest" description="Disordered" evidence="1">
    <location>
        <begin position="330"/>
        <end position="374"/>
    </location>
</feature>
<evidence type="ECO:0000256" key="1">
    <source>
        <dbReference type="SAM" id="MobiDB-lite"/>
    </source>
</evidence>
<sequence length="374" mass="41104">MSLSSHVSKETHGNGEDAASSPSASLNQGMDSTSTSLRRLVVISTSALLAVSLIVVFVADSMYEHAEGGPVSQLQKSSTEILSLESKLKLQTDKLNQVVKNYDSIKAQEKKLQVEEAKLRTEASSIRSLVHEARNSAIKTKYEIHNLKAADFSKAMFESHRKEKARKNIAKKARMHAPVNEAPHPPPPAARHPTAAQAVHGKAPVTPLVKAQVVAPPMPVYAAKPLIEQAPKVVSRPALPPRAVSPVYVRSVPEHAIRAQVAQQQLPIARQVRAAAVMFPQYEMNGENSIWKPLRMPVVITNQPSDAYRPPQSLDQATDSAEQNAVRAQQLAFLRSPQYERRMKETQRRQMEATNSPFPLLPRLRPLGPEAADP</sequence>
<evidence type="ECO:0000313" key="5">
    <source>
        <dbReference type="Proteomes" id="UP000011087"/>
    </source>
</evidence>
<dbReference type="EMBL" id="JH993005">
    <property type="protein sequence ID" value="EKX44288.1"/>
    <property type="molecule type" value="Genomic_DNA"/>
</dbReference>
<organism evidence="3">
    <name type="scientific">Guillardia theta (strain CCMP2712)</name>
    <name type="common">Cryptophyte</name>
    <dbReference type="NCBI Taxonomy" id="905079"/>
    <lineage>
        <taxon>Eukaryota</taxon>
        <taxon>Cryptophyceae</taxon>
        <taxon>Pyrenomonadales</taxon>
        <taxon>Geminigeraceae</taxon>
        <taxon>Guillardia</taxon>
    </lineage>
</organism>
<reference evidence="4" key="3">
    <citation type="submission" date="2016-03" db="UniProtKB">
        <authorList>
            <consortium name="EnsemblProtists"/>
        </authorList>
    </citation>
    <scope>IDENTIFICATION</scope>
</reference>
<keyword evidence="2" id="KW-0472">Membrane</keyword>
<dbReference type="PaxDb" id="55529-EKX44288"/>
<feature type="compositionally biased region" description="Polar residues" evidence="1">
    <location>
        <begin position="20"/>
        <end position="30"/>
    </location>
</feature>
<reference evidence="3 5" key="1">
    <citation type="journal article" date="2012" name="Nature">
        <title>Algal genomes reveal evolutionary mosaicism and the fate of nucleomorphs.</title>
        <authorList>
            <consortium name="DOE Joint Genome Institute"/>
            <person name="Curtis B.A."/>
            <person name="Tanifuji G."/>
            <person name="Burki F."/>
            <person name="Gruber A."/>
            <person name="Irimia M."/>
            <person name="Maruyama S."/>
            <person name="Arias M.C."/>
            <person name="Ball S.G."/>
            <person name="Gile G.H."/>
            <person name="Hirakawa Y."/>
            <person name="Hopkins J.F."/>
            <person name="Kuo A."/>
            <person name="Rensing S.A."/>
            <person name="Schmutz J."/>
            <person name="Symeonidi A."/>
            <person name="Elias M."/>
            <person name="Eveleigh R.J."/>
            <person name="Herman E.K."/>
            <person name="Klute M.J."/>
            <person name="Nakayama T."/>
            <person name="Obornik M."/>
            <person name="Reyes-Prieto A."/>
            <person name="Armbrust E.V."/>
            <person name="Aves S.J."/>
            <person name="Beiko R.G."/>
            <person name="Coutinho P."/>
            <person name="Dacks J.B."/>
            <person name="Durnford D.G."/>
            <person name="Fast N.M."/>
            <person name="Green B.R."/>
            <person name="Grisdale C.J."/>
            <person name="Hempel F."/>
            <person name="Henrissat B."/>
            <person name="Hoppner M.P."/>
            <person name="Ishida K."/>
            <person name="Kim E."/>
            <person name="Koreny L."/>
            <person name="Kroth P.G."/>
            <person name="Liu Y."/>
            <person name="Malik S.B."/>
            <person name="Maier U.G."/>
            <person name="McRose D."/>
            <person name="Mock T."/>
            <person name="Neilson J.A."/>
            <person name="Onodera N.T."/>
            <person name="Poole A.M."/>
            <person name="Pritham E.J."/>
            <person name="Richards T.A."/>
            <person name="Rocap G."/>
            <person name="Roy S.W."/>
            <person name="Sarai C."/>
            <person name="Schaack S."/>
            <person name="Shirato S."/>
            <person name="Slamovits C.H."/>
            <person name="Spencer D.F."/>
            <person name="Suzuki S."/>
            <person name="Worden A.Z."/>
            <person name="Zauner S."/>
            <person name="Barry K."/>
            <person name="Bell C."/>
            <person name="Bharti A.K."/>
            <person name="Crow J.A."/>
            <person name="Grimwood J."/>
            <person name="Kramer R."/>
            <person name="Lindquist E."/>
            <person name="Lucas S."/>
            <person name="Salamov A."/>
            <person name="McFadden G.I."/>
            <person name="Lane C.E."/>
            <person name="Keeling P.J."/>
            <person name="Gray M.W."/>
            <person name="Grigoriev I.V."/>
            <person name="Archibald J.M."/>
        </authorList>
    </citation>
    <scope>NUCLEOTIDE SEQUENCE</scope>
    <source>
        <strain evidence="3 5">CCMP2712</strain>
    </source>
</reference>
<dbReference type="RefSeq" id="XP_005831268.1">
    <property type="nucleotide sequence ID" value="XM_005831211.1"/>
</dbReference>
<feature type="transmembrane region" description="Helical" evidence="2">
    <location>
        <begin position="40"/>
        <end position="59"/>
    </location>
</feature>
<dbReference type="AlphaFoldDB" id="L1J6Y3"/>
<proteinExistence type="predicted"/>
<accession>L1J6Y3</accession>
<name>L1J6Y3_GUITC</name>
<keyword evidence="2" id="KW-0812">Transmembrane</keyword>
<gene>
    <name evidence="3" type="ORF">GUITHDRAFT_109744</name>
</gene>
<dbReference type="EnsemblProtists" id="EKX44288">
    <property type="protein sequence ID" value="EKX44288"/>
    <property type="gene ID" value="GUITHDRAFT_109744"/>
</dbReference>
<feature type="compositionally biased region" description="Basic and acidic residues" evidence="1">
    <location>
        <begin position="338"/>
        <end position="351"/>
    </location>
</feature>
<dbReference type="Proteomes" id="UP000011087">
    <property type="component" value="Unassembled WGS sequence"/>
</dbReference>
<dbReference type="GeneID" id="17300892"/>